<evidence type="ECO:0000313" key="9">
    <source>
        <dbReference type="EMBL" id="KAK4815451.1"/>
    </source>
</evidence>
<dbReference type="GO" id="GO:0005737">
    <property type="term" value="C:cytoplasm"/>
    <property type="evidence" value="ECO:0007669"/>
    <property type="project" value="UniProtKB-SubCell"/>
</dbReference>
<evidence type="ECO:0000256" key="5">
    <source>
        <dbReference type="ARBA" id="ARBA00037145"/>
    </source>
</evidence>
<evidence type="ECO:0000256" key="4">
    <source>
        <dbReference type="ARBA" id="ARBA00023186"/>
    </source>
</evidence>
<dbReference type="Proteomes" id="UP001333110">
    <property type="component" value="Unassembled WGS sequence"/>
</dbReference>
<dbReference type="SMART" id="SM01070">
    <property type="entry name" value="CDC37_M"/>
    <property type="match status" value="1"/>
</dbReference>
<accession>A0AAN7NPA8</accession>
<reference evidence="9 10" key="1">
    <citation type="journal article" date="2023" name="J. Hered.">
        <title>Chromosome-level genome of the wood stork (Mycteria americana) provides insight into avian chromosome evolution.</title>
        <authorList>
            <person name="Flamio R. Jr."/>
            <person name="Ramstad K.M."/>
        </authorList>
    </citation>
    <scope>NUCLEOTIDE SEQUENCE [LARGE SCALE GENOMIC DNA]</scope>
    <source>
        <strain evidence="9">JAX WOST 10</strain>
    </source>
</reference>
<feature type="region of interest" description="Disordered" evidence="7">
    <location>
        <begin position="1"/>
        <end position="35"/>
    </location>
</feature>
<dbReference type="EMBL" id="JAUNZN010000009">
    <property type="protein sequence ID" value="KAK4815451.1"/>
    <property type="molecule type" value="Genomic_DNA"/>
</dbReference>
<name>A0AAN7NPA8_MYCAM</name>
<dbReference type="Gene3D" id="1.20.58.610">
    <property type="entry name" value="Cdc37, Hsp90 binding domain"/>
    <property type="match status" value="1"/>
</dbReference>
<dbReference type="GO" id="GO:0006457">
    <property type="term" value="P:protein folding"/>
    <property type="evidence" value="ECO:0007669"/>
    <property type="project" value="TreeGrafter"/>
</dbReference>
<feature type="domain" description="Cdc37 Hsp90 binding" evidence="8">
    <location>
        <begin position="293"/>
        <end position="442"/>
    </location>
</feature>
<comment type="caution">
    <text evidence="9">The sequence shown here is derived from an EMBL/GenBank/DDBJ whole genome shotgun (WGS) entry which is preliminary data.</text>
</comment>
<organism evidence="9 10">
    <name type="scientific">Mycteria americana</name>
    <name type="common">Wood stork</name>
    <dbReference type="NCBI Taxonomy" id="33587"/>
    <lineage>
        <taxon>Eukaryota</taxon>
        <taxon>Metazoa</taxon>
        <taxon>Chordata</taxon>
        <taxon>Craniata</taxon>
        <taxon>Vertebrata</taxon>
        <taxon>Euteleostomi</taxon>
        <taxon>Archelosauria</taxon>
        <taxon>Archosauria</taxon>
        <taxon>Dinosauria</taxon>
        <taxon>Saurischia</taxon>
        <taxon>Theropoda</taxon>
        <taxon>Coelurosauria</taxon>
        <taxon>Aves</taxon>
        <taxon>Neognathae</taxon>
        <taxon>Neoaves</taxon>
        <taxon>Aequornithes</taxon>
        <taxon>Ciconiiformes</taxon>
        <taxon>Ciconiidae</taxon>
        <taxon>Mycteria</taxon>
    </lineage>
</organism>
<protein>
    <recommendedName>
        <fullName evidence="6">Hsp90 co-chaperone Cdc37-like 1</fullName>
    </recommendedName>
</protein>
<evidence type="ECO:0000256" key="6">
    <source>
        <dbReference type="ARBA" id="ARBA00040086"/>
    </source>
</evidence>
<keyword evidence="10" id="KW-1185">Reference proteome</keyword>
<comment type="similarity">
    <text evidence="2">Belongs to the CDC37 family.</text>
</comment>
<evidence type="ECO:0000256" key="3">
    <source>
        <dbReference type="ARBA" id="ARBA00022490"/>
    </source>
</evidence>
<dbReference type="InterPro" id="IPR013874">
    <property type="entry name" value="Cdc37_Hsp90-bd"/>
</dbReference>
<dbReference type="AlphaFoldDB" id="A0AAN7NPA8"/>
<dbReference type="SUPFAM" id="SSF101391">
    <property type="entry name" value="Hsp90 co-chaperone CDC37"/>
    <property type="match status" value="1"/>
</dbReference>
<proteinExistence type="inferred from homology"/>
<dbReference type="GO" id="GO:0051087">
    <property type="term" value="F:protein-folding chaperone binding"/>
    <property type="evidence" value="ECO:0007669"/>
    <property type="project" value="TreeGrafter"/>
</dbReference>
<gene>
    <name evidence="9" type="ORF">QYF61_002840</name>
</gene>
<comment type="function">
    <text evidence="5">Co-chaperone that binds to numerous proteins and promotes their interaction with Hsp70 and Hsp90.</text>
</comment>
<dbReference type="GO" id="GO:0050821">
    <property type="term" value="P:protein stabilization"/>
    <property type="evidence" value="ECO:0007669"/>
    <property type="project" value="TreeGrafter"/>
</dbReference>
<dbReference type="InterPro" id="IPR004918">
    <property type="entry name" value="Cdc37"/>
</dbReference>
<keyword evidence="3" id="KW-0963">Cytoplasm</keyword>
<dbReference type="GO" id="GO:0051082">
    <property type="term" value="F:unfolded protein binding"/>
    <property type="evidence" value="ECO:0007669"/>
    <property type="project" value="TreeGrafter"/>
</dbReference>
<dbReference type="Pfam" id="PF08565">
    <property type="entry name" value="CDC37_M"/>
    <property type="match status" value="1"/>
</dbReference>
<evidence type="ECO:0000313" key="10">
    <source>
        <dbReference type="Proteomes" id="UP001333110"/>
    </source>
</evidence>
<dbReference type="PANTHER" id="PTHR12800:SF2">
    <property type="entry name" value="HSP90 CO-CHAPERONE CDC37-LIKE 1"/>
    <property type="match status" value="1"/>
</dbReference>
<dbReference type="FunFam" id="1.20.58.610:FF:000001">
    <property type="entry name" value="Hsp90 co-chaperone Cdc37-like 1"/>
    <property type="match status" value="1"/>
</dbReference>
<evidence type="ECO:0000256" key="7">
    <source>
        <dbReference type="SAM" id="MobiDB-lite"/>
    </source>
</evidence>
<evidence type="ECO:0000256" key="2">
    <source>
        <dbReference type="ARBA" id="ARBA00006222"/>
    </source>
</evidence>
<keyword evidence="4" id="KW-0143">Chaperone</keyword>
<dbReference type="PANTHER" id="PTHR12800">
    <property type="entry name" value="CDC37-RELATED"/>
    <property type="match status" value="1"/>
</dbReference>
<evidence type="ECO:0000256" key="1">
    <source>
        <dbReference type="ARBA" id="ARBA00004496"/>
    </source>
</evidence>
<comment type="subcellular location">
    <subcellularLocation>
        <location evidence="1">Cytoplasm</location>
    </subcellularLocation>
</comment>
<evidence type="ECO:0000259" key="8">
    <source>
        <dbReference type="SMART" id="SM01070"/>
    </source>
</evidence>
<dbReference type="InterPro" id="IPR038189">
    <property type="entry name" value="Cdc37_Hsp90-bd_sf"/>
</dbReference>
<sequence length="488" mass="57108">MALWLPRSRDGGPPSEEDEERGRAPASRQRLPEVQTYSQGIELACQKEREFVKHSVECTWNLAEAQQKLGSLALHNSESRDQESAQAKTEAAELRWREEEWRRKEEALKQRERQNLWNTDPVSKEVFNKVLDMSRQCALAAQKASLILGCIKRSVASRLREVIPPLYSALVRPPLDYCVQLWGLQHKKDMDLSEQVQRRAIKTVGGIEHLSYEERLRELGLFSLEKRRELIRKMKREFFIMACSDRTRGNGFKLKEGRFRLDIRKKFFTMRVVRHWNRLPRETVNAPSLELFKSFINQKRKEIEDEDVSEPLMQKHEQKIRHFGMLSRWDDSQRFLSDHPYLVCEETSRYLTLWCFHLEAEQKRALMEQVAHQAVVMQFIIEIARSCNVDPRGCFRLFFQKAKTGEAYFEAFKNELEAFKTRVRIWSQSHGFQTMLLHDLSVSPGCVGDLTSFSQNTGDLQGSINTDVCSLNSVIQRDEEESKMMDTV</sequence>
<dbReference type="GO" id="GO:0031072">
    <property type="term" value="F:heat shock protein binding"/>
    <property type="evidence" value="ECO:0007669"/>
    <property type="project" value="TreeGrafter"/>
</dbReference>